<name>A0A2H4UVE4_9VIRU</name>
<keyword evidence="2" id="KW-1185">Reference proteome</keyword>
<dbReference type="EMBL" id="MF782455">
    <property type="protein sequence ID" value="ATZ80898.1"/>
    <property type="molecule type" value="Genomic_DNA"/>
</dbReference>
<gene>
    <name evidence="1" type="ORF">BMW23_0852</name>
</gene>
<accession>A0A2H4UVE4</accession>
<evidence type="ECO:0000313" key="2">
    <source>
        <dbReference type="Proteomes" id="UP000240325"/>
    </source>
</evidence>
<reference evidence="1" key="1">
    <citation type="journal article" date="2017" name="Elife">
        <title>The kinetoplastid-infecting Bodo saltans virus (BsV), a window into the most abundant giant viruses in the sea.</title>
        <authorList>
            <person name="Deeg C.M."/>
            <person name="Chow C.-E.T."/>
            <person name="Suttle C.A."/>
        </authorList>
    </citation>
    <scope>NUCLEOTIDE SEQUENCE</scope>
    <source>
        <strain evidence="1">NG1</strain>
    </source>
</reference>
<protein>
    <submittedName>
        <fullName evidence="1">Uncharacterized protein</fullName>
    </submittedName>
</protein>
<proteinExistence type="predicted"/>
<organism evidence="1">
    <name type="scientific">Bodo saltans virus</name>
    <dbReference type="NCBI Taxonomy" id="2024608"/>
    <lineage>
        <taxon>Viruses</taxon>
        <taxon>Varidnaviria</taxon>
        <taxon>Bamfordvirae</taxon>
        <taxon>Nucleocytoviricota</taxon>
        <taxon>Megaviricetes</taxon>
        <taxon>Imitervirales</taxon>
        <taxon>Mimiviridae</taxon>
        <taxon>Klosneuvirinae</taxon>
        <taxon>Theiavirus</taxon>
        <taxon>Theiavirus salishense</taxon>
    </lineage>
</organism>
<dbReference type="Proteomes" id="UP000240325">
    <property type="component" value="Segment"/>
</dbReference>
<evidence type="ECO:0000313" key="1">
    <source>
        <dbReference type="EMBL" id="ATZ80898.1"/>
    </source>
</evidence>
<sequence>MADLCFCDQVSNPGFSLCERHHQAQKDIDYGFMPLLCAQKHCTRTPKKKSLLCSNCYYNWKNYNCKSQHIQPQQLSLAEFTERVGQMDYLNRLQNMQRLQRLKNLLSFQCHQQMVKQLQQQPTSTRVTFPKLQQPTSTRVTLPNYQPQQSLTNQQQPQQLKWWRHNPYTHKVISHQDNNDNGIQFDGENGFLNDLRLVVDQSLQSAVGKPEHIVGGCGQNCHACRAEVFELAREEAEQKERRKQYE</sequence>